<dbReference type="AlphaFoldDB" id="A0A917WTK5"/>
<protein>
    <recommendedName>
        <fullName evidence="5">DUF871 domain-containing protein</fullName>
    </recommendedName>
</protein>
<evidence type="ECO:0000259" key="1">
    <source>
        <dbReference type="Pfam" id="PF05913"/>
    </source>
</evidence>
<organism evidence="3 4">
    <name type="scientific">Paraliobacillus quinghaiensis</name>
    <dbReference type="NCBI Taxonomy" id="470815"/>
    <lineage>
        <taxon>Bacteria</taxon>
        <taxon>Bacillati</taxon>
        <taxon>Bacillota</taxon>
        <taxon>Bacilli</taxon>
        <taxon>Bacillales</taxon>
        <taxon>Bacillaceae</taxon>
        <taxon>Paraliobacillus</taxon>
    </lineage>
</organism>
<name>A0A917WTK5_9BACI</name>
<dbReference type="PANTHER" id="PTHR38435:SF2">
    <property type="entry name" value="DUF871 DOMAIN-CONTAINING PROTEIN"/>
    <property type="match status" value="1"/>
</dbReference>
<dbReference type="Gene3D" id="3.20.20.70">
    <property type="entry name" value="Aldolase class I"/>
    <property type="match status" value="1"/>
</dbReference>
<evidence type="ECO:0000313" key="4">
    <source>
        <dbReference type="Proteomes" id="UP000618460"/>
    </source>
</evidence>
<comment type="caution">
    <text evidence="3">The sequence shown here is derived from an EMBL/GenBank/DDBJ whole genome shotgun (WGS) entry which is preliminary data.</text>
</comment>
<reference evidence="3" key="2">
    <citation type="submission" date="2020-09" db="EMBL/GenBank/DDBJ databases">
        <authorList>
            <person name="Sun Q."/>
            <person name="Zhou Y."/>
        </authorList>
    </citation>
    <scope>NUCLEOTIDE SEQUENCE</scope>
    <source>
        <strain evidence="3">CGMCC 1.6333</strain>
    </source>
</reference>
<dbReference type="InterPro" id="IPR008589">
    <property type="entry name" value="MupG"/>
</dbReference>
<dbReference type="InterPro" id="IPR029000">
    <property type="entry name" value="Cyclophilin-like_dom_sf"/>
</dbReference>
<dbReference type="Pfam" id="PF05913">
    <property type="entry name" value="MupG_C"/>
    <property type="match status" value="1"/>
</dbReference>
<dbReference type="Pfam" id="PF19200">
    <property type="entry name" value="MupG_N"/>
    <property type="match status" value="1"/>
</dbReference>
<gene>
    <name evidence="3" type="ORF">GCM10011351_12450</name>
</gene>
<evidence type="ECO:0008006" key="5">
    <source>
        <dbReference type="Google" id="ProtNLM"/>
    </source>
</evidence>
<feature type="domain" description="6-phospho-N-acetylmuramidase C-terminal" evidence="1">
    <location>
        <begin position="246"/>
        <end position="344"/>
    </location>
</feature>
<dbReference type="PANTHER" id="PTHR38435">
    <property type="match status" value="1"/>
</dbReference>
<dbReference type="InterPro" id="IPR043797">
    <property type="entry name" value="MupG_N"/>
</dbReference>
<proteinExistence type="predicted"/>
<dbReference type="InterPro" id="IPR017853">
    <property type="entry name" value="GH"/>
</dbReference>
<keyword evidence="4" id="KW-1185">Reference proteome</keyword>
<feature type="domain" description="6-phospho-N-acetylmuramidase N-terminal" evidence="2">
    <location>
        <begin position="5"/>
        <end position="226"/>
    </location>
</feature>
<dbReference type="Proteomes" id="UP000618460">
    <property type="component" value="Unassembled WGS sequence"/>
</dbReference>
<evidence type="ECO:0000259" key="2">
    <source>
        <dbReference type="Pfam" id="PF19200"/>
    </source>
</evidence>
<dbReference type="SUPFAM" id="SSF51445">
    <property type="entry name" value="(Trans)glycosidases"/>
    <property type="match status" value="1"/>
</dbReference>
<dbReference type="InterPro" id="IPR013785">
    <property type="entry name" value="Aldolase_TIM"/>
</dbReference>
<accession>A0A917WTK5</accession>
<sequence>MLNPLGFSVYVSTFEKQLPMLEASKGKNKFIFTSLHITEEVEDAYVDKVKAMCEWLYQHDFQIIADVSSETLAIFEKQDMLTLANDLHVSVLRLDYGFSSQEITKFANQIPIAFNASTLDLSAPFILEGNQLYAMHNFYPRPETGLDWELFQKINQSIKQTQVAHVIAFIPGDQEFRGPIYEGLPTVESHRGCPPYVAYLDLIKNSSVDQVFIGDVKISSKQLKLIEDYQSDQIINIPVSLTSDFRYLYDQVYTIRIDSPHGFMRLQESRGYASQGDPIKAQHCLERDRGKITIDNEAYKRYSGEIQIMREDYQEDHRVNVIGEIKEGYLSIIDCVKNGDKIRFIEV</sequence>
<reference evidence="3" key="1">
    <citation type="journal article" date="2014" name="Int. J. Syst. Evol. Microbiol.">
        <title>Complete genome sequence of Corynebacterium casei LMG S-19264T (=DSM 44701T), isolated from a smear-ripened cheese.</title>
        <authorList>
            <consortium name="US DOE Joint Genome Institute (JGI-PGF)"/>
            <person name="Walter F."/>
            <person name="Albersmeier A."/>
            <person name="Kalinowski J."/>
            <person name="Ruckert C."/>
        </authorList>
    </citation>
    <scope>NUCLEOTIDE SEQUENCE</scope>
    <source>
        <strain evidence="3">CGMCC 1.6333</strain>
    </source>
</reference>
<dbReference type="SUPFAM" id="SSF50891">
    <property type="entry name" value="Cyclophilin-like"/>
    <property type="match status" value="1"/>
</dbReference>
<evidence type="ECO:0000313" key="3">
    <source>
        <dbReference type="EMBL" id="GGM28069.1"/>
    </source>
</evidence>
<dbReference type="EMBL" id="BMLG01000004">
    <property type="protein sequence ID" value="GGM28069.1"/>
    <property type="molecule type" value="Genomic_DNA"/>
</dbReference>
<dbReference type="RefSeq" id="WP_117153695.1">
    <property type="nucleotide sequence ID" value="NZ_BMLG01000004.1"/>
</dbReference>
<dbReference type="Gene3D" id="2.40.100.10">
    <property type="entry name" value="Cyclophilin-like"/>
    <property type="match status" value="1"/>
</dbReference>
<dbReference type="OrthoDB" id="5809921at2"/>
<dbReference type="InterPro" id="IPR043894">
    <property type="entry name" value="MupG_C"/>
</dbReference>